<dbReference type="SUPFAM" id="SSF52540">
    <property type="entry name" value="P-loop containing nucleoside triphosphate hydrolases"/>
    <property type="match status" value="1"/>
</dbReference>
<dbReference type="InterPro" id="IPR012675">
    <property type="entry name" value="Beta-grasp_dom_sf"/>
</dbReference>
<reference evidence="4 5" key="1">
    <citation type="submission" date="2017-07" db="EMBL/GenBank/DDBJ databases">
        <title>Mechanisms for carbon and nitrogen cycling indicate functional differentiation within the Candidate Phyla Radiation.</title>
        <authorList>
            <person name="Danczak R.E."/>
            <person name="Johnston M.D."/>
            <person name="Kenah C."/>
            <person name="Slattery M."/>
            <person name="Wrighton K.C."/>
            <person name="Wilkins M.J."/>
        </authorList>
    </citation>
    <scope>NUCLEOTIDE SEQUENCE [LARGE SCALE GENOMIC DNA]</scope>
    <source>
        <strain evidence="4">Gr01-1014_77</strain>
    </source>
</reference>
<comment type="caution">
    <text evidence="4">The sequence shown here is derived from an EMBL/GenBank/DDBJ whole genome shotgun (WGS) entry which is preliminary data.</text>
</comment>
<sequence>MSSSALTVGIVGLPNVGKSTLFNALLKKQVALAQNYPFTTIEPNVGVVDVPDERIYTIKEVVEKSEGLRPEFKIIPAVVKFVDIAGLVKGAAVGEGLGNQFLSHIREVDAIVFVLREFRNEDVIRSGSIDPKEDLEVLKSELLLKDLETLSKRIDSFGREVKSKPANDLGHVVLQILEKAKKLVEEGKWLGDSMTGEELEKIADLQLLSTKKTIVVLNTDEGRLSEQGATLLISAKLEEELASLAEEEQKEYLKELGLEEPGLNRLIKKAYETLGLITFFTAGPKEVRAWTIGLGSLAP</sequence>
<dbReference type="EMBL" id="VMFF01000066">
    <property type="protein sequence ID" value="TSC65143.1"/>
    <property type="molecule type" value="Genomic_DNA"/>
</dbReference>
<dbReference type="NCBIfam" id="TIGR00092">
    <property type="entry name" value="redox-regulated ATPase YchF"/>
    <property type="match status" value="1"/>
</dbReference>
<dbReference type="InterPro" id="IPR006073">
    <property type="entry name" value="GTP-bd"/>
</dbReference>
<dbReference type="Gene3D" id="3.40.50.300">
    <property type="entry name" value="P-loop containing nucleotide triphosphate hydrolases"/>
    <property type="match status" value="1"/>
</dbReference>
<dbReference type="InterPro" id="IPR004396">
    <property type="entry name" value="ATPase_YchF/OLA1"/>
</dbReference>
<dbReference type="GO" id="GO:0016887">
    <property type="term" value="F:ATP hydrolysis activity"/>
    <property type="evidence" value="ECO:0007669"/>
    <property type="project" value="InterPro"/>
</dbReference>
<accession>A0A554J9W4</accession>
<dbReference type="PANTHER" id="PTHR23305">
    <property type="entry name" value="OBG GTPASE FAMILY"/>
    <property type="match status" value="1"/>
</dbReference>
<proteinExistence type="predicted"/>
<name>A0A554J9W4_9BACT</name>
<dbReference type="PANTHER" id="PTHR23305:SF18">
    <property type="entry name" value="OBG-TYPE G DOMAIN-CONTAINING PROTEIN"/>
    <property type="match status" value="1"/>
</dbReference>
<dbReference type="InterPro" id="IPR023192">
    <property type="entry name" value="TGS-like_dom_sf"/>
</dbReference>
<evidence type="ECO:0000256" key="1">
    <source>
        <dbReference type="ARBA" id="ARBA00022741"/>
    </source>
</evidence>
<feature type="non-terminal residue" evidence="4">
    <location>
        <position position="299"/>
    </location>
</feature>
<dbReference type="InterPro" id="IPR027417">
    <property type="entry name" value="P-loop_NTPase"/>
</dbReference>
<dbReference type="AlphaFoldDB" id="A0A554J9W4"/>
<feature type="domain" description="OBG-type G" evidence="3">
    <location>
        <begin position="6"/>
        <end position="275"/>
    </location>
</feature>
<dbReference type="InterPro" id="IPR031167">
    <property type="entry name" value="G_OBG"/>
</dbReference>
<dbReference type="PRINTS" id="PR00326">
    <property type="entry name" value="GTP1OBG"/>
</dbReference>
<protein>
    <recommendedName>
        <fullName evidence="3">OBG-type G domain-containing protein</fullName>
    </recommendedName>
</protein>
<evidence type="ECO:0000313" key="5">
    <source>
        <dbReference type="Proteomes" id="UP000319613"/>
    </source>
</evidence>
<dbReference type="NCBIfam" id="TIGR00231">
    <property type="entry name" value="small_GTP"/>
    <property type="match status" value="1"/>
</dbReference>
<dbReference type="Pfam" id="PF01926">
    <property type="entry name" value="MMR_HSR1"/>
    <property type="match status" value="1"/>
</dbReference>
<organism evidence="4 5">
    <name type="scientific">Candidatus Doudnabacteria bacterium Gr01-1014_77</name>
    <dbReference type="NCBI Taxonomy" id="2017133"/>
    <lineage>
        <taxon>Bacteria</taxon>
        <taxon>Candidatus Doudnaibacteriota</taxon>
    </lineage>
</organism>
<keyword evidence="2" id="KW-0460">Magnesium</keyword>
<dbReference type="Gene3D" id="1.10.150.300">
    <property type="entry name" value="TGS-like domain"/>
    <property type="match status" value="1"/>
</dbReference>
<dbReference type="Proteomes" id="UP000319613">
    <property type="component" value="Unassembled WGS sequence"/>
</dbReference>
<gene>
    <name evidence="4" type="ORF">G01um101477_612</name>
</gene>
<dbReference type="GO" id="GO:0005524">
    <property type="term" value="F:ATP binding"/>
    <property type="evidence" value="ECO:0007669"/>
    <property type="project" value="InterPro"/>
</dbReference>
<evidence type="ECO:0000313" key="4">
    <source>
        <dbReference type="EMBL" id="TSC65143.1"/>
    </source>
</evidence>
<evidence type="ECO:0000259" key="3">
    <source>
        <dbReference type="PROSITE" id="PS51710"/>
    </source>
</evidence>
<dbReference type="Gene3D" id="3.10.20.30">
    <property type="match status" value="1"/>
</dbReference>
<dbReference type="InterPro" id="IPR005225">
    <property type="entry name" value="Small_GTP-bd"/>
</dbReference>
<evidence type="ECO:0000256" key="2">
    <source>
        <dbReference type="ARBA" id="ARBA00022842"/>
    </source>
</evidence>
<dbReference type="GO" id="GO:0005737">
    <property type="term" value="C:cytoplasm"/>
    <property type="evidence" value="ECO:0007669"/>
    <property type="project" value="TreeGrafter"/>
</dbReference>
<keyword evidence="1" id="KW-0547">Nucleotide-binding</keyword>
<dbReference type="PROSITE" id="PS51710">
    <property type="entry name" value="G_OBG"/>
    <property type="match status" value="1"/>
</dbReference>
<dbReference type="GO" id="GO:0005525">
    <property type="term" value="F:GTP binding"/>
    <property type="evidence" value="ECO:0007669"/>
    <property type="project" value="InterPro"/>
</dbReference>